<feature type="non-terminal residue" evidence="7">
    <location>
        <position position="1"/>
    </location>
</feature>
<keyword evidence="3" id="KW-0436">Ligase</keyword>
<name>A0A7R9Q1U1_9ACAR</name>
<dbReference type="Gene3D" id="3.40.50.980">
    <property type="match status" value="2"/>
</dbReference>
<dbReference type="InterPro" id="IPR000873">
    <property type="entry name" value="AMP-dep_synth/lig_dom"/>
</dbReference>
<keyword evidence="4" id="KW-0576">Peroxisome</keyword>
<feature type="domain" description="AMP-binding enzyme C-terminal" evidence="6">
    <location>
        <begin position="401"/>
        <end position="478"/>
    </location>
</feature>
<evidence type="ECO:0000313" key="8">
    <source>
        <dbReference type="Proteomes" id="UP000759131"/>
    </source>
</evidence>
<dbReference type="GO" id="GO:0005777">
    <property type="term" value="C:peroxisome"/>
    <property type="evidence" value="ECO:0007669"/>
    <property type="project" value="UniProtKB-SubCell"/>
</dbReference>
<dbReference type="Proteomes" id="UP000759131">
    <property type="component" value="Unassembled WGS sequence"/>
</dbReference>
<keyword evidence="8" id="KW-1185">Reference proteome</keyword>
<evidence type="ECO:0000259" key="5">
    <source>
        <dbReference type="Pfam" id="PF00501"/>
    </source>
</evidence>
<dbReference type="Gene3D" id="3.30.300.30">
    <property type="match status" value="1"/>
</dbReference>
<comment type="subcellular location">
    <subcellularLocation>
        <location evidence="1">Peroxisome</location>
    </subcellularLocation>
</comment>
<dbReference type="AlphaFoldDB" id="A0A7R9Q1U1"/>
<gene>
    <name evidence="7" type="ORF">OSB1V03_LOCUS9612</name>
</gene>
<feature type="domain" description="AMP-dependent synthetase/ligase" evidence="5">
    <location>
        <begin position="1"/>
        <end position="346"/>
    </location>
</feature>
<evidence type="ECO:0000256" key="4">
    <source>
        <dbReference type="ARBA" id="ARBA00023140"/>
    </source>
</evidence>
<dbReference type="PANTHER" id="PTHR24096">
    <property type="entry name" value="LONG-CHAIN-FATTY-ACID--COA LIGASE"/>
    <property type="match status" value="1"/>
</dbReference>
<comment type="similarity">
    <text evidence="2">Belongs to the ATP-dependent AMP-binding enzyme family.</text>
</comment>
<dbReference type="PANTHER" id="PTHR24096:SF149">
    <property type="entry name" value="AMP-BINDING DOMAIN-CONTAINING PROTEIN-RELATED"/>
    <property type="match status" value="1"/>
</dbReference>
<evidence type="ECO:0000256" key="2">
    <source>
        <dbReference type="ARBA" id="ARBA00006432"/>
    </source>
</evidence>
<evidence type="ECO:0000256" key="3">
    <source>
        <dbReference type="ARBA" id="ARBA00022598"/>
    </source>
</evidence>
<sequence>QANSIAVALIGRGVTKGDRIAFYGQNSIQHTVLRFVATFLGLTFIPLSPTFEKYEVHEECVATGVTVIMSSAENFHKFEWFLDESRNTSAANVKFVVIFDGTHDKHVTFEQLLTEGGSQTLDRYPHFAVDPNRDMLFLIHTSGSTGPPKCAMIPHRTLIAGMEEMPLLFNHPGVEYPTMICAHLYPCGHISGTSMIMALITCGVPIILFGSFTEELLLKSVEKYRIEVLPTFPSFGRTFTEGGLADKYDLSSLKAMSTGGAAFPAPIARCIIDNYGIKLRELYAMTEFVWVTTGSNTYEDYIPGNTGNVAPGCEVKVIDLNTGESLGPNQDGEICVRGNKLFAGYLNNEKATKEAIDKDGWYRTGDIGRYDERERIFITDRLKEVVRIGIGNHYINISPVEIEQYLLTHPSIAEVIVVGVNNKSGTHWPRAYVVLKPNVSGITSTQIEKYVSDTLAYTKQLKAGVVFVDRVNRTAIGKVDRKYYRNLVKNEVLDY</sequence>
<reference evidence="7" key="1">
    <citation type="submission" date="2020-11" db="EMBL/GenBank/DDBJ databases">
        <authorList>
            <person name="Tran Van P."/>
        </authorList>
    </citation>
    <scope>NUCLEOTIDE SEQUENCE</scope>
</reference>
<dbReference type="EMBL" id="OC861135">
    <property type="protein sequence ID" value="CAD7629195.1"/>
    <property type="molecule type" value="Genomic_DNA"/>
</dbReference>
<dbReference type="Pfam" id="PF13193">
    <property type="entry name" value="AMP-binding_C"/>
    <property type="match status" value="1"/>
</dbReference>
<dbReference type="OrthoDB" id="10253869at2759"/>
<dbReference type="InterPro" id="IPR025110">
    <property type="entry name" value="AMP-bd_C"/>
</dbReference>
<dbReference type="SUPFAM" id="SSF56801">
    <property type="entry name" value="Acetyl-CoA synthetase-like"/>
    <property type="match status" value="1"/>
</dbReference>
<dbReference type="EMBL" id="CAJPIZ010006560">
    <property type="protein sequence ID" value="CAG2109625.1"/>
    <property type="molecule type" value="Genomic_DNA"/>
</dbReference>
<dbReference type="InterPro" id="IPR045851">
    <property type="entry name" value="AMP-bd_C_sf"/>
</dbReference>
<dbReference type="InterPro" id="IPR020845">
    <property type="entry name" value="AMP-binding_CS"/>
</dbReference>
<proteinExistence type="inferred from homology"/>
<evidence type="ECO:0000259" key="6">
    <source>
        <dbReference type="Pfam" id="PF13193"/>
    </source>
</evidence>
<evidence type="ECO:0000313" key="7">
    <source>
        <dbReference type="EMBL" id="CAD7629195.1"/>
    </source>
</evidence>
<protein>
    <submittedName>
        <fullName evidence="7">Uncharacterized protein</fullName>
    </submittedName>
</protein>
<dbReference type="GO" id="GO:0016405">
    <property type="term" value="F:CoA-ligase activity"/>
    <property type="evidence" value="ECO:0007669"/>
    <property type="project" value="TreeGrafter"/>
</dbReference>
<accession>A0A7R9Q1U1</accession>
<dbReference type="Pfam" id="PF00501">
    <property type="entry name" value="AMP-binding"/>
    <property type="match status" value="1"/>
</dbReference>
<evidence type="ECO:0000256" key="1">
    <source>
        <dbReference type="ARBA" id="ARBA00004275"/>
    </source>
</evidence>
<dbReference type="PROSITE" id="PS00455">
    <property type="entry name" value="AMP_BINDING"/>
    <property type="match status" value="1"/>
</dbReference>
<organism evidence="7">
    <name type="scientific">Medioppia subpectinata</name>
    <dbReference type="NCBI Taxonomy" id="1979941"/>
    <lineage>
        <taxon>Eukaryota</taxon>
        <taxon>Metazoa</taxon>
        <taxon>Ecdysozoa</taxon>
        <taxon>Arthropoda</taxon>
        <taxon>Chelicerata</taxon>
        <taxon>Arachnida</taxon>
        <taxon>Acari</taxon>
        <taxon>Acariformes</taxon>
        <taxon>Sarcoptiformes</taxon>
        <taxon>Oribatida</taxon>
        <taxon>Brachypylina</taxon>
        <taxon>Oppioidea</taxon>
        <taxon>Oppiidae</taxon>
        <taxon>Medioppia</taxon>
    </lineage>
</organism>
<dbReference type="Gene3D" id="2.30.38.10">
    <property type="entry name" value="Luciferase, Domain 3"/>
    <property type="match status" value="1"/>
</dbReference>